<organism evidence="3 4">
    <name type="scientific">Moorena producens (strain JHB)</name>
    <dbReference type="NCBI Taxonomy" id="1454205"/>
    <lineage>
        <taxon>Bacteria</taxon>
        <taxon>Bacillati</taxon>
        <taxon>Cyanobacteriota</taxon>
        <taxon>Cyanophyceae</taxon>
        <taxon>Coleofasciculales</taxon>
        <taxon>Coleofasciculaceae</taxon>
        <taxon>Moorena</taxon>
    </lineage>
</organism>
<reference evidence="4" key="1">
    <citation type="submission" date="2016-10" db="EMBL/GenBank/DDBJ databases">
        <title>Comparative genomics uncovers the prolific and rare metabolic potential of the cyanobacterial genus Moorea.</title>
        <authorList>
            <person name="Leao T."/>
            <person name="Castelao G."/>
            <person name="Korobeynikov A."/>
            <person name="Monroe E.A."/>
            <person name="Podell S."/>
            <person name="Glukhov E."/>
            <person name="Allen E."/>
            <person name="Gerwick W.H."/>
            <person name="Gerwick L."/>
        </authorList>
    </citation>
    <scope>NUCLEOTIDE SEQUENCE [LARGE SCALE GENOMIC DNA]</scope>
    <source>
        <strain evidence="4">JHB</strain>
    </source>
</reference>
<evidence type="ECO:0000259" key="2">
    <source>
        <dbReference type="Pfam" id="PF13439"/>
    </source>
</evidence>
<dbReference type="PANTHER" id="PTHR45947:SF13">
    <property type="entry name" value="TRANSFERASE"/>
    <property type="match status" value="1"/>
</dbReference>
<dbReference type="Pfam" id="PF00534">
    <property type="entry name" value="Glycos_transf_1"/>
    <property type="match status" value="1"/>
</dbReference>
<dbReference type="Pfam" id="PF13439">
    <property type="entry name" value="Glyco_transf_4"/>
    <property type="match status" value="1"/>
</dbReference>
<gene>
    <name evidence="3" type="ORF">BJP36_03400</name>
</gene>
<dbReference type="SUPFAM" id="SSF53756">
    <property type="entry name" value="UDP-Glycosyltransferase/glycogen phosphorylase"/>
    <property type="match status" value="1"/>
</dbReference>
<dbReference type="InterPro" id="IPR028098">
    <property type="entry name" value="Glyco_trans_4-like_N"/>
</dbReference>
<feature type="domain" description="Glycosyl transferase family 1" evidence="1">
    <location>
        <begin position="210"/>
        <end position="362"/>
    </location>
</feature>
<proteinExistence type="predicted"/>
<evidence type="ECO:0000313" key="3">
    <source>
        <dbReference type="EMBL" id="AOY79098.1"/>
    </source>
</evidence>
<evidence type="ECO:0000259" key="1">
    <source>
        <dbReference type="Pfam" id="PF00534"/>
    </source>
</evidence>
<name>A0A1D9FUN9_MOOP1</name>
<dbReference type="InterPro" id="IPR001296">
    <property type="entry name" value="Glyco_trans_1"/>
</dbReference>
<dbReference type="EMBL" id="CP017708">
    <property type="protein sequence ID" value="AOY79098.1"/>
    <property type="molecule type" value="Genomic_DNA"/>
</dbReference>
<evidence type="ECO:0000313" key="4">
    <source>
        <dbReference type="Proteomes" id="UP000176944"/>
    </source>
</evidence>
<dbReference type="PANTHER" id="PTHR45947">
    <property type="entry name" value="SULFOQUINOVOSYL TRANSFERASE SQD2"/>
    <property type="match status" value="1"/>
</dbReference>
<dbReference type="Proteomes" id="UP000176944">
    <property type="component" value="Chromosome"/>
</dbReference>
<dbReference type="Gene3D" id="3.40.50.2000">
    <property type="entry name" value="Glycogen Phosphorylase B"/>
    <property type="match status" value="2"/>
</dbReference>
<dbReference type="InterPro" id="IPR050194">
    <property type="entry name" value="Glycosyltransferase_grp1"/>
</dbReference>
<dbReference type="AlphaFoldDB" id="A0A1D9FUN9"/>
<accession>A0A1D9FUN9</accession>
<dbReference type="GO" id="GO:0016757">
    <property type="term" value="F:glycosyltransferase activity"/>
    <property type="evidence" value="ECO:0007669"/>
    <property type="project" value="InterPro"/>
</dbReference>
<feature type="domain" description="Glycosyltransferase subfamily 4-like N-terminal" evidence="2">
    <location>
        <begin position="25"/>
        <end position="202"/>
    </location>
</feature>
<sequence length="401" mass="44603">MRILSLHNRYQIRGGEDECHQAEVRLLQEMGHLVDVYEQNNQRVAELGHVKMAVKTVWSQEAYQTVKQQLKQHSYDVIHVHNFLPLISPSVYHAAKAEGVRVVQTLHNYRLLCPNGLFFRDGKVCEDCLGKSVPLPGILNSCYRNSFAATGVVSAMLSVHHTLQSWSDMVDTYIALTEFARQKFIAGGLPANKIVVKPNFVYPDPGIGEGDGNFALYVGRLSVEKGLDTLLSAWEKLDSKIPLKIVGDGPLASQVQQAAQRLPQVEWLGRKPMAEVHELLGKAMCLVFPSKWYETFGRVAIEAFAKGTPVIAANIGAIAELVESSRVGLHFRPGDAFDLATKVEWLVSHPTELAQMRREARSEYEAKYTATKNYQQLLDIYSSSQSGEVPRPGFAGVGSRE</sequence>
<protein>
    <submittedName>
        <fullName evidence="3">Glycosyltransferase</fullName>
    </submittedName>
</protein>